<dbReference type="GO" id="GO:0016491">
    <property type="term" value="F:oxidoreductase activity"/>
    <property type="evidence" value="ECO:0007669"/>
    <property type="project" value="InterPro"/>
</dbReference>
<dbReference type="PANTHER" id="PTHR38015">
    <property type="entry name" value="BLR6086 PROTEIN"/>
    <property type="match status" value="1"/>
</dbReference>
<gene>
    <name evidence="2" type="ORF">BQ4739_LOCUS12685</name>
</gene>
<dbReference type="SUPFAM" id="SSF48179">
    <property type="entry name" value="6-phosphogluconate dehydrogenase C-terminal domain-like"/>
    <property type="match status" value="1"/>
</dbReference>
<dbReference type="Pfam" id="PF02317">
    <property type="entry name" value="Octopine_DH"/>
    <property type="match status" value="1"/>
</dbReference>
<evidence type="ECO:0000259" key="1">
    <source>
        <dbReference type="Pfam" id="PF02317"/>
    </source>
</evidence>
<name>A0A383W5U9_TETOB</name>
<sequence length="634" mass="66689">MPGATAFAGNAKTGHDVLKALNVVVCGSGNGACCAAGLFSCLSAKVSIYLSKRYEKRAAQMWQDIQDNGGGITVNDMIGKNTYQGKLARITCDPAEVLPSADVVVVVLPATAHEALFEEIAPYLSRQMVVFLPGNSGWNMLLLKNALGEAAANLTVVATKALPWACRKEGPATVNIRGIKDRVFIVVAPDGPMNTYLATQLLDALCPASNFVLEDNVMEATLLPFNLAGNPILHPGIMYARWHDYNGEELDAQPLFYNDATDMTVESLTGLWTDLKATVEALSELLDLPELPLPTVQQMMIFRYGKDISDKSTLLTTLRTNKAYANLTHPCKATPSGKWVPDFMHRYLSEDLPFGLVPMKGVAELLGVPATPWFDRVITWGQQLIGKCYLVDGKLTGPDVATSAAPQRFGHKSIEDLIVFKPSSLPPGAMDNLQAKAQAARFVRCASVLAGLPEVDEAAAAAADEAEALAAAIVEGAADDAASPFEFLEDLRKQSFDQRLASITGLRAPSGLAGRVPSGLAGRSFTRQASTKLPLGLDAQASAALAANLQAALHLAGVESCMEARGAAGSGSFTAKAAPGAAGLKGVGSGGSGEGLGSEGARSLMRALSMLGSVAEQEDAETMEALLDEALLTA</sequence>
<dbReference type="Gene3D" id="1.10.1040.10">
    <property type="entry name" value="N-(1-d-carboxylethyl)-l-norvaline Dehydrogenase, domain 2"/>
    <property type="match status" value="1"/>
</dbReference>
<keyword evidence="3" id="KW-1185">Reference proteome</keyword>
<dbReference type="InterPro" id="IPR013328">
    <property type="entry name" value="6PGD_dom2"/>
</dbReference>
<dbReference type="InterPro" id="IPR003421">
    <property type="entry name" value="Opine_DH"/>
</dbReference>
<dbReference type="EMBL" id="FNXT01001140">
    <property type="protein sequence ID" value="SZX72512.1"/>
    <property type="molecule type" value="Genomic_DNA"/>
</dbReference>
<accession>A0A383W5U9</accession>
<dbReference type="InterPro" id="IPR051729">
    <property type="entry name" value="Opine/Lysopine_DH"/>
</dbReference>
<proteinExistence type="predicted"/>
<feature type="domain" description="Opine dehydrogenase" evidence="1">
    <location>
        <begin position="216"/>
        <end position="384"/>
    </location>
</feature>
<dbReference type="Gene3D" id="3.40.50.720">
    <property type="entry name" value="NAD(P)-binding Rossmann-like Domain"/>
    <property type="match status" value="1"/>
</dbReference>
<reference evidence="2 3" key="1">
    <citation type="submission" date="2016-10" db="EMBL/GenBank/DDBJ databases">
        <authorList>
            <person name="Cai Z."/>
        </authorList>
    </citation>
    <scope>NUCLEOTIDE SEQUENCE [LARGE SCALE GENOMIC DNA]</scope>
</reference>
<organism evidence="2 3">
    <name type="scientific">Tetradesmus obliquus</name>
    <name type="common">Green alga</name>
    <name type="synonym">Acutodesmus obliquus</name>
    <dbReference type="NCBI Taxonomy" id="3088"/>
    <lineage>
        <taxon>Eukaryota</taxon>
        <taxon>Viridiplantae</taxon>
        <taxon>Chlorophyta</taxon>
        <taxon>core chlorophytes</taxon>
        <taxon>Chlorophyceae</taxon>
        <taxon>CS clade</taxon>
        <taxon>Sphaeropleales</taxon>
        <taxon>Scenedesmaceae</taxon>
        <taxon>Tetradesmus</taxon>
    </lineage>
</organism>
<dbReference type="Proteomes" id="UP000256970">
    <property type="component" value="Unassembled WGS sequence"/>
</dbReference>
<dbReference type="InterPro" id="IPR008927">
    <property type="entry name" value="6-PGluconate_DH-like_C_sf"/>
</dbReference>
<dbReference type="SUPFAM" id="SSF51735">
    <property type="entry name" value="NAD(P)-binding Rossmann-fold domains"/>
    <property type="match status" value="1"/>
</dbReference>
<dbReference type="InterPro" id="IPR036291">
    <property type="entry name" value="NAD(P)-bd_dom_sf"/>
</dbReference>
<dbReference type="PANTHER" id="PTHR38015:SF1">
    <property type="entry name" value="OPINE DEHYDROGENASE DOMAIN-CONTAINING PROTEIN"/>
    <property type="match status" value="1"/>
</dbReference>
<evidence type="ECO:0000313" key="2">
    <source>
        <dbReference type="EMBL" id="SZX72512.1"/>
    </source>
</evidence>
<dbReference type="AlphaFoldDB" id="A0A383W5U9"/>
<evidence type="ECO:0000313" key="3">
    <source>
        <dbReference type="Proteomes" id="UP000256970"/>
    </source>
</evidence>
<protein>
    <recommendedName>
        <fullName evidence="1">Opine dehydrogenase domain-containing protein</fullName>
    </recommendedName>
</protein>